<dbReference type="EMBL" id="GBRH01197332">
    <property type="protein sequence ID" value="JAE00564.1"/>
    <property type="molecule type" value="Transcribed_RNA"/>
</dbReference>
<dbReference type="AlphaFoldDB" id="A0A0A9ENJ3"/>
<reference evidence="2" key="1">
    <citation type="submission" date="2014-09" db="EMBL/GenBank/DDBJ databases">
        <authorList>
            <person name="Magalhaes I.L.F."/>
            <person name="Oliveira U."/>
            <person name="Santos F.R."/>
            <person name="Vidigal T.H.D.A."/>
            <person name="Brescovit A.D."/>
            <person name="Santos A.J."/>
        </authorList>
    </citation>
    <scope>NUCLEOTIDE SEQUENCE</scope>
    <source>
        <tissue evidence="2">Shoot tissue taken approximately 20 cm above the soil surface</tissue>
    </source>
</reference>
<reference evidence="2" key="2">
    <citation type="journal article" date="2015" name="Data Brief">
        <title>Shoot transcriptome of the giant reed, Arundo donax.</title>
        <authorList>
            <person name="Barrero R.A."/>
            <person name="Guerrero F.D."/>
            <person name="Moolhuijzen P."/>
            <person name="Goolsby J.A."/>
            <person name="Tidwell J."/>
            <person name="Bellgard S.E."/>
            <person name="Bellgard M.I."/>
        </authorList>
    </citation>
    <scope>NUCLEOTIDE SEQUENCE</scope>
    <source>
        <tissue evidence="2">Shoot tissue taken approximately 20 cm above the soil surface</tissue>
    </source>
</reference>
<accession>A0A0A9ENJ3</accession>
<name>A0A0A9ENJ3_ARUDO</name>
<keyword evidence="1" id="KW-1133">Transmembrane helix</keyword>
<sequence>MDLLSRSDICSWQRGICQVWIYNIIIYIVLIYLIS</sequence>
<evidence type="ECO:0000256" key="1">
    <source>
        <dbReference type="SAM" id="Phobius"/>
    </source>
</evidence>
<feature type="transmembrane region" description="Helical" evidence="1">
    <location>
        <begin position="12"/>
        <end position="34"/>
    </location>
</feature>
<protein>
    <submittedName>
        <fullName evidence="2">Uncharacterized protein</fullName>
    </submittedName>
</protein>
<evidence type="ECO:0000313" key="2">
    <source>
        <dbReference type="EMBL" id="JAE00564.1"/>
    </source>
</evidence>
<keyword evidence="1" id="KW-0812">Transmembrane</keyword>
<proteinExistence type="predicted"/>
<organism evidence="2">
    <name type="scientific">Arundo donax</name>
    <name type="common">Giant reed</name>
    <name type="synonym">Donax arundinaceus</name>
    <dbReference type="NCBI Taxonomy" id="35708"/>
    <lineage>
        <taxon>Eukaryota</taxon>
        <taxon>Viridiplantae</taxon>
        <taxon>Streptophyta</taxon>
        <taxon>Embryophyta</taxon>
        <taxon>Tracheophyta</taxon>
        <taxon>Spermatophyta</taxon>
        <taxon>Magnoliopsida</taxon>
        <taxon>Liliopsida</taxon>
        <taxon>Poales</taxon>
        <taxon>Poaceae</taxon>
        <taxon>PACMAD clade</taxon>
        <taxon>Arundinoideae</taxon>
        <taxon>Arundineae</taxon>
        <taxon>Arundo</taxon>
    </lineage>
</organism>
<keyword evidence="1" id="KW-0472">Membrane</keyword>